<keyword evidence="4 13" id="KW-0812">Transmembrane</keyword>
<dbReference type="PANTHER" id="PTHR15451:SF19">
    <property type="entry name" value="ERGOSTEROL BIOSYNTHETIC PROTEIN 28 HOMOLOG"/>
    <property type="match status" value="1"/>
</dbReference>
<evidence type="ECO:0000256" key="10">
    <source>
        <dbReference type="ARBA" id="ARBA00023136"/>
    </source>
</evidence>
<evidence type="ECO:0000313" key="15">
    <source>
        <dbReference type="Proteomes" id="UP001360560"/>
    </source>
</evidence>
<evidence type="ECO:0000256" key="13">
    <source>
        <dbReference type="SAM" id="Phobius"/>
    </source>
</evidence>
<dbReference type="GeneID" id="90076946"/>
<keyword evidence="5" id="KW-0256">Endoplasmic reticulum</keyword>
<evidence type="ECO:0000256" key="11">
    <source>
        <dbReference type="ARBA" id="ARBA00023166"/>
    </source>
</evidence>
<evidence type="ECO:0000256" key="12">
    <source>
        <dbReference type="ARBA" id="ARBA00023221"/>
    </source>
</evidence>
<sequence>MILLHFTPNKNINIERKNTKKMSSLASYFITPLPGILPKWLLFISAVSVFNSAQCYLSGLELTRRVYENKPLETTGLSARTFGTWTIISAIIRYIAAFHLNDPQIWNLVFASYAIAFGHFMAELVIYKTAKFGKGFMGPFIVSTLSMGWLLYTRDFYLSL</sequence>
<keyword evidence="15" id="KW-1185">Reference proteome</keyword>
<evidence type="ECO:0000256" key="8">
    <source>
        <dbReference type="ARBA" id="ARBA00023011"/>
    </source>
</evidence>
<gene>
    <name evidence="14" type="ORF">DASC09_062970</name>
</gene>
<dbReference type="GO" id="GO:0016126">
    <property type="term" value="P:sterol biosynthetic process"/>
    <property type="evidence" value="ECO:0007669"/>
    <property type="project" value="UniProtKB-KW"/>
</dbReference>
<keyword evidence="8" id="KW-0756">Sterol biosynthesis</keyword>
<evidence type="ECO:0000256" key="7">
    <source>
        <dbReference type="ARBA" id="ARBA00022989"/>
    </source>
</evidence>
<dbReference type="PANTHER" id="PTHR15451">
    <property type="entry name" value="ERGOSTEROL BIOSYNTHETIC PROTEIN 28-RELATED"/>
    <property type="match status" value="1"/>
</dbReference>
<keyword evidence="11" id="KW-1207">Sterol metabolism</keyword>
<evidence type="ECO:0000256" key="6">
    <source>
        <dbReference type="ARBA" id="ARBA00022955"/>
    </source>
</evidence>
<evidence type="ECO:0000256" key="4">
    <source>
        <dbReference type="ARBA" id="ARBA00022692"/>
    </source>
</evidence>
<protein>
    <submittedName>
        <fullName evidence="14">Erg28 protein</fullName>
    </submittedName>
</protein>
<dbReference type="InterPro" id="IPR005352">
    <property type="entry name" value="Erg28"/>
</dbReference>
<keyword evidence="9" id="KW-0443">Lipid metabolism</keyword>
<comment type="subcellular location">
    <subcellularLocation>
        <location evidence="1">Endoplasmic reticulum membrane</location>
        <topology evidence="1">Multi-pass membrane protein</topology>
    </subcellularLocation>
</comment>
<proteinExistence type="inferred from homology"/>
<keyword evidence="10 13" id="KW-0472">Membrane</keyword>
<keyword evidence="3" id="KW-0444">Lipid biosynthesis</keyword>
<comment type="similarity">
    <text evidence="2">Belongs to the ERG28 family.</text>
</comment>
<dbReference type="GO" id="GO:0030674">
    <property type="term" value="F:protein-macromolecule adaptor activity"/>
    <property type="evidence" value="ECO:0007669"/>
    <property type="project" value="TreeGrafter"/>
</dbReference>
<dbReference type="EMBL" id="BTFZ01000020">
    <property type="protein sequence ID" value="GMM38958.1"/>
    <property type="molecule type" value="Genomic_DNA"/>
</dbReference>
<dbReference type="GO" id="GO:0005789">
    <property type="term" value="C:endoplasmic reticulum membrane"/>
    <property type="evidence" value="ECO:0007669"/>
    <property type="project" value="UniProtKB-SubCell"/>
</dbReference>
<organism evidence="14 15">
    <name type="scientific">Saccharomycopsis crataegensis</name>
    <dbReference type="NCBI Taxonomy" id="43959"/>
    <lineage>
        <taxon>Eukaryota</taxon>
        <taxon>Fungi</taxon>
        <taxon>Dikarya</taxon>
        <taxon>Ascomycota</taxon>
        <taxon>Saccharomycotina</taxon>
        <taxon>Saccharomycetes</taxon>
        <taxon>Saccharomycopsidaceae</taxon>
        <taxon>Saccharomycopsis</taxon>
    </lineage>
</organism>
<keyword evidence="12" id="KW-0753">Steroid metabolism</keyword>
<keyword evidence="7 13" id="KW-1133">Transmembrane helix</keyword>
<evidence type="ECO:0000256" key="5">
    <source>
        <dbReference type="ARBA" id="ARBA00022824"/>
    </source>
</evidence>
<feature type="transmembrane region" description="Helical" evidence="13">
    <location>
        <begin position="105"/>
        <end position="126"/>
    </location>
</feature>
<evidence type="ECO:0000313" key="14">
    <source>
        <dbReference type="EMBL" id="GMM38958.1"/>
    </source>
</evidence>
<dbReference type="Pfam" id="PF03694">
    <property type="entry name" value="Erg28"/>
    <property type="match status" value="1"/>
</dbReference>
<keyword evidence="6" id="KW-0752">Steroid biosynthesis</keyword>
<evidence type="ECO:0000256" key="2">
    <source>
        <dbReference type="ARBA" id="ARBA00005377"/>
    </source>
</evidence>
<dbReference type="Proteomes" id="UP001360560">
    <property type="component" value="Unassembled WGS sequence"/>
</dbReference>
<evidence type="ECO:0000256" key="9">
    <source>
        <dbReference type="ARBA" id="ARBA00023098"/>
    </source>
</evidence>
<feature type="transmembrane region" description="Helical" evidence="13">
    <location>
        <begin position="135"/>
        <end position="152"/>
    </location>
</feature>
<evidence type="ECO:0000256" key="1">
    <source>
        <dbReference type="ARBA" id="ARBA00004477"/>
    </source>
</evidence>
<dbReference type="AlphaFoldDB" id="A0AAV5QVJ4"/>
<dbReference type="RefSeq" id="XP_064855953.1">
    <property type="nucleotide sequence ID" value="XM_064999881.1"/>
</dbReference>
<evidence type="ECO:0000256" key="3">
    <source>
        <dbReference type="ARBA" id="ARBA00022516"/>
    </source>
</evidence>
<reference evidence="14 15" key="1">
    <citation type="journal article" date="2023" name="Elife">
        <title>Identification of key yeast species and microbe-microbe interactions impacting larval growth of Drosophila in the wild.</title>
        <authorList>
            <person name="Mure A."/>
            <person name="Sugiura Y."/>
            <person name="Maeda R."/>
            <person name="Honda K."/>
            <person name="Sakurai N."/>
            <person name="Takahashi Y."/>
            <person name="Watada M."/>
            <person name="Katoh T."/>
            <person name="Gotoh A."/>
            <person name="Gotoh Y."/>
            <person name="Taniguchi I."/>
            <person name="Nakamura K."/>
            <person name="Hayashi T."/>
            <person name="Katayama T."/>
            <person name="Uemura T."/>
            <person name="Hattori Y."/>
        </authorList>
    </citation>
    <scope>NUCLEOTIDE SEQUENCE [LARGE SCALE GENOMIC DNA]</scope>
    <source>
        <strain evidence="14 15">SC-9</strain>
    </source>
</reference>
<accession>A0AAV5QVJ4</accession>
<name>A0AAV5QVJ4_9ASCO</name>
<comment type="caution">
    <text evidence="14">The sequence shown here is derived from an EMBL/GenBank/DDBJ whole genome shotgun (WGS) entry which is preliminary data.</text>
</comment>